<accession>A0A0M3JYA5</accession>
<evidence type="ECO:0000313" key="10">
    <source>
        <dbReference type="Proteomes" id="UP000267096"/>
    </source>
</evidence>
<evidence type="ECO:0000256" key="7">
    <source>
        <dbReference type="SAM" id="MobiDB-lite"/>
    </source>
</evidence>
<dbReference type="GO" id="GO:0008654">
    <property type="term" value="P:phospholipid biosynthetic process"/>
    <property type="evidence" value="ECO:0007669"/>
    <property type="project" value="TreeGrafter"/>
</dbReference>
<feature type="domain" description="Phospholipid/glycerol acyltransferase" evidence="8">
    <location>
        <begin position="141"/>
        <end position="257"/>
    </location>
</feature>
<dbReference type="PANTHER" id="PTHR12563">
    <property type="entry name" value="GLYCEROL-3-PHOSPHATE ACYLTRANSFERASE"/>
    <property type="match status" value="1"/>
</dbReference>
<proteinExistence type="inferred from homology"/>
<keyword evidence="3 6" id="KW-0808">Transferase</keyword>
<dbReference type="AlphaFoldDB" id="A0A0M3JYA5"/>
<dbReference type="InterPro" id="IPR045520">
    <property type="entry name" value="GPAT/DHAPAT_C"/>
</dbReference>
<evidence type="ECO:0000313" key="11">
    <source>
        <dbReference type="WBParaSite" id="ASIM_0001341301-mRNA-1"/>
    </source>
</evidence>
<dbReference type="OrthoDB" id="10255570at2759"/>
<evidence type="ECO:0000256" key="2">
    <source>
        <dbReference type="ARBA" id="ARBA00007937"/>
    </source>
</evidence>
<gene>
    <name evidence="9" type="ORF">ASIM_LOCUS12841</name>
</gene>
<dbReference type="EMBL" id="UYRR01031259">
    <property type="protein sequence ID" value="VDK48255.1"/>
    <property type="molecule type" value="Genomic_DNA"/>
</dbReference>
<comment type="subcellular location">
    <subcellularLocation>
        <location evidence="1">Endomembrane system</location>
        <topology evidence="1">Peripheral membrane protein</topology>
    </subcellularLocation>
</comment>
<dbReference type="InterPro" id="IPR041728">
    <property type="entry name" value="GPAT/DHAPAT_LPLAT"/>
</dbReference>
<dbReference type="GO" id="GO:0016287">
    <property type="term" value="F:glycerone-phosphate O-acyltransferase activity"/>
    <property type="evidence" value="ECO:0007669"/>
    <property type="project" value="TreeGrafter"/>
</dbReference>
<sequence length="703" mass="79917">MLGSCADGNSNDNDSNNNNVQQMEKIDNSEVNGKGDQMKRGSDSAGGAVYVDWLAKVDEVGGGLAWETISTESEARGLKDEKMVLSEARRILEEMTHRMHLPAMRCIGYGIVSVVKKLFDGVFVNIAQLERIKEMFKNDVVVFMPTHRTYMDFLLVSLLCFDMDMPLPIIAAGMDFMNSKLMGEALRRCGAFFIRRMFGNRHLMNADYSLEFFVEGTRSRSGKSLHPKYGLLNVVVEPFLRCKVFDMKIVPVTINYDKILEEKLYAYELLGFPKPRESTSGLLKALRIMNEKFGRVYMTFGEAISLRDYFRESLPRSAFARTPSDHFELSTQQKAEVRKLGHHIVCVHNRNNITSIWPYACVILLKLLQEAVCSAECSHSSGKVQLSDLSLKLNEFVGLARKLQKRIHIQSDVNADLRYYLRLHSDLFNGLDKWLGSSQTDCTQQIQLELVRYPVPQESFISRECLERSVAHVILSNYANQVYNEFVDISLLCTIVTVQNGIHYEDAEKLFCRSREMFEHEFVCVPGRDEGRRLFQGALDVVRRVGLVRMDSQRNIFVYEDEYESVAFLAELVHVILLVGVQRRIVDMLRLEQTRIEDDDDNNNMKSNCEASSSSSSSLLCVSKHSDSKMALSKAISLSSLSSDPIKNAWQSFVSQKILIKNVDDGQQQQYVVSAEGLCEIWNVLNSISPFTVHKMNALKSKL</sequence>
<dbReference type="GO" id="GO:0019432">
    <property type="term" value="P:triglyceride biosynthetic process"/>
    <property type="evidence" value="ECO:0007669"/>
    <property type="project" value="TreeGrafter"/>
</dbReference>
<feature type="region of interest" description="Disordered" evidence="7">
    <location>
        <begin position="1"/>
        <end position="20"/>
    </location>
</feature>
<dbReference type="GO" id="GO:0008611">
    <property type="term" value="P:ether lipid biosynthetic process"/>
    <property type="evidence" value="ECO:0007669"/>
    <property type="project" value="TreeGrafter"/>
</dbReference>
<dbReference type="PIRSF" id="PIRSF000437">
    <property type="entry name" value="GPAT_DHAPAT"/>
    <property type="match status" value="1"/>
</dbReference>
<name>A0A0M3JYA5_ANISI</name>
<dbReference type="InterPro" id="IPR002123">
    <property type="entry name" value="Plipid/glycerol_acylTrfase"/>
</dbReference>
<evidence type="ECO:0000256" key="1">
    <source>
        <dbReference type="ARBA" id="ARBA00004184"/>
    </source>
</evidence>
<dbReference type="Proteomes" id="UP000267096">
    <property type="component" value="Unassembled WGS sequence"/>
</dbReference>
<dbReference type="CDD" id="cd07993">
    <property type="entry name" value="LPLAT_DHAPAT-like"/>
    <property type="match status" value="1"/>
</dbReference>
<evidence type="ECO:0000256" key="3">
    <source>
        <dbReference type="ARBA" id="ARBA00022679"/>
    </source>
</evidence>
<dbReference type="GO" id="GO:0004366">
    <property type="term" value="F:glycerol-3-phosphate O-acyltransferase activity"/>
    <property type="evidence" value="ECO:0007669"/>
    <property type="project" value="TreeGrafter"/>
</dbReference>
<dbReference type="SUPFAM" id="SSF69593">
    <property type="entry name" value="Glycerol-3-phosphate (1)-acyltransferase"/>
    <property type="match status" value="1"/>
</dbReference>
<dbReference type="PANTHER" id="PTHR12563:SF17">
    <property type="entry name" value="DIHYDROXYACETONE PHOSPHATE ACYLTRANSFERASE"/>
    <property type="match status" value="1"/>
</dbReference>
<dbReference type="Pfam" id="PF01553">
    <property type="entry name" value="Acyltransferase"/>
    <property type="match status" value="1"/>
</dbReference>
<dbReference type="GO" id="GO:0005778">
    <property type="term" value="C:peroxisomal membrane"/>
    <property type="evidence" value="ECO:0007669"/>
    <property type="project" value="TreeGrafter"/>
</dbReference>
<reference evidence="9 10" key="2">
    <citation type="submission" date="2018-11" db="EMBL/GenBank/DDBJ databases">
        <authorList>
            <consortium name="Pathogen Informatics"/>
        </authorList>
    </citation>
    <scope>NUCLEOTIDE SEQUENCE [LARGE SCALE GENOMIC DNA]</scope>
</reference>
<evidence type="ECO:0000256" key="5">
    <source>
        <dbReference type="ARBA" id="ARBA00023315"/>
    </source>
</evidence>
<feature type="compositionally biased region" description="Low complexity" evidence="7">
    <location>
        <begin position="9"/>
        <end position="19"/>
    </location>
</feature>
<dbReference type="InterPro" id="IPR022284">
    <property type="entry name" value="GPAT/DHAPAT"/>
</dbReference>
<organism evidence="11">
    <name type="scientific">Anisakis simplex</name>
    <name type="common">Herring worm</name>
    <dbReference type="NCBI Taxonomy" id="6269"/>
    <lineage>
        <taxon>Eukaryota</taxon>
        <taxon>Metazoa</taxon>
        <taxon>Ecdysozoa</taxon>
        <taxon>Nematoda</taxon>
        <taxon>Chromadorea</taxon>
        <taxon>Rhabditida</taxon>
        <taxon>Spirurina</taxon>
        <taxon>Ascaridomorpha</taxon>
        <taxon>Ascaridoidea</taxon>
        <taxon>Anisakidae</taxon>
        <taxon>Anisakis</taxon>
        <taxon>Anisakis simplex complex</taxon>
    </lineage>
</organism>
<reference evidence="11" key="1">
    <citation type="submission" date="2017-02" db="UniProtKB">
        <authorList>
            <consortium name="WormBaseParasite"/>
        </authorList>
    </citation>
    <scope>IDENTIFICATION</scope>
</reference>
<evidence type="ECO:0000256" key="4">
    <source>
        <dbReference type="ARBA" id="ARBA00023136"/>
    </source>
</evidence>
<dbReference type="Pfam" id="PF19277">
    <property type="entry name" value="GPAT_C"/>
    <property type="match status" value="2"/>
</dbReference>
<evidence type="ECO:0000313" key="9">
    <source>
        <dbReference type="EMBL" id="VDK48255.1"/>
    </source>
</evidence>
<keyword evidence="4" id="KW-0472">Membrane</keyword>
<dbReference type="GO" id="GO:0006631">
    <property type="term" value="P:fatty acid metabolic process"/>
    <property type="evidence" value="ECO:0007669"/>
    <property type="project" value="TreeGrafter"/>
</dbReference>
<dbReference type="WBParaSite" id="ASIM_0001341301-mRNA-1">
    <property type="protein sequence ID" value="ASIM_0001341301-mRNA-1"/>
    <property type="gene ID" value="ASIM_0001341301"/>
</dbReference>
<protein>
    <submittedName>
        <fullName evidence="11">Dihydroxyacetone phosphate acyltransferase (inferred by orthology to a human protein)</fullName>
    </submittedName>
</protein>
<keyword evidence="10" id="KW-1185">Reference proteome</keyword>
<dbReference type="GO" id="GO:0012505">
    <property type="term" value="C:endomembrane system"/>
    <property type="evidence" value="ECO:0007669"/>
    <property type="project" value="UniProtKB-SubCell"/>
</dbReference>
<evidence type="ECO:0000259" key="8">
    <source>
        <dbReference type="SMART" id="SM00563"/>
    </source>
</evidence>
<comment type="similarity">
    <text evidence="2 6">Belongs to the GPAT/DAPAT family.</text>
</comment>
<dbReference type="GO" id="GO:0031966">
    <property type="term" value="C:mitochondrial membrane"/>
    <property type="evidence" value="ECO:0007669"/>
    <property type="project" value="TreeGrafter"/>
</dbReference>
<keyword evidence="5 6" id="KW-0012">Acyltransferase</keyword>
<dbReference type="SMART" id="SM00563">
    <property type="entry name" value="PlsC"/>
    <property type="match status" value="1"/>
</dbReference>
<evidence type="ECO:0000256" key="6">
    <source>
        <dbReference type="PIRNR" id="PIRNR000437"/>
    </source>
</evidence>